<accession>A0A6J7Q165</accession>
<proteinExistence type="predicted"/>
<dbReference type="InterPro" id="IPR006750">
    <property type="entry name" value="YdcZ"/>
</dbReference>
<feature type="transmembrane region" description="Helical" evidence="1">
    <location>
        <begin position="281"/>
        <end position="303"/>
    </location>
</feature>
<sequence>MFSFLAFITGAVVSIQSRVAGELTKVVENGITAVAFSNYVGWVLLTILVFGIKRERAGFHAVIHALRTKSLRPWEVLGGWGGAIFIATQSTQVPILGVALFTITYIAGQTIFALIVDELGLTTNGKKKINALRVISSLITLIGVMVAVYPDLTSAQFAAFPIILVIVVGAATSLQQALNSRVNQVAQRPLVTAWFNFTVGGSLLTLVMGVRVWTGHPFGSLPTSPDQWWLYSGGLLGLIFIATTAYILKHLGMLKWGLVGVTGQLIGALLLDWIVPAHSGAINRFLIIGSLITLASVLGSRYFESRTSKDA</sequence>
<feature type="transmembrane region" description="Helical" evidence="1">
    <location>
        <begin position="30"/>
        <end position="52"/>
    </location>
</feature>
<feature type="transmembrane region" description="Helical" evidence="1">
    <location>
        <begin position="190"/>
        <end position="208"/>
    </location>
</feature>
<evidence type="ECO:0000313" key="2">
    <source>
        <dbReference type="EMBL" id="CAB5009709.1"/>
    </source>
</evidence>
<name>A0A6J7Q165_9ZZZZ</name>
<protein>
    <submittedName>
        <fullName evidence="2">Unannotated protein</fullName>
    </submittedName>
</protein>
<feature type="transmembrane region" description="Helical" evidence="1">
    <location>
        <begin position="131"/>
        <end position="149"/>
    </location>
</feature>
<reference evidence="2" key="1">
    <citation type="submission" date="2020-05" db="EMBL/GenBank/DDBJ databases">
        <authorList>
            <person name="Chiriac C."/>
            <person name="Salcher M."/>
            <person name="Ghai R."/>
            <person name="Kavagutti S V."/>
        </authorList>
    </citation>
    <scope>NUCLEOTIDE SEQUENCE</scope>
</reference>
<feature type="transmembrane region" description="Helical" evidence="1">
    <location>
        <begin position="155"/>
        <end position="178"/>
    </location>
</feature>
<dbReference type="AlphaFoldDB" id="A0A6J7Q165"/>
<dbReference type="Pfam" id="PF04657">
    <property type="entry name" value="DMT_YdcZ"/>
    <property type="match status" value="2"/>
</dbReference>
<organism evidence="2">
    <name type="scientific">freshwater metagenome</name>
    <dbReference type="NCBI Taxonomy" id="449393"/>
    <lineage>
        <taxon>unclassified sequences</taxon>
        <taxon>metagenomes</taxon>
        <taxon>ecological metagenomes</taxon>
    </lineage>
</organism>
<feature type="transmembrane region" description="Helical" evidence="1">
    <location>
        <begin position="255"/>
        <end position="275"/>
    </location>
</feature>
<evidence type="ECO:0000256" key="1">
    <source>
        <dbReference type="SAM" id="Phobius"/>
    </source>
</evidence>
<dbReference type="GO" id="GO:0005886">
    <property type="term" value="C:plasma membrane"/>
    <property type="evidence" value="ECO:0007669"/>
    <property type="project" value="TreeGrafter"/>
</dbReference>
<keyword evidence="1" id="KW-1133">Transmembrane helix</keyword>
<keyword evidence="1" id="KW-0472">Membrane</keyword>
<dbReference type="PANTHER" id="PTHR34821:SF2">
    <property type="entry name" value="INNER MEMBRANE PROTEIN YDCZ"/>
    <property type="match status" value="1"/>
</dbReference>
<dbReference type="EMBL" id="CAFBPI010000016">
    <property type="protein sequence ID" value="CAB5009709.1"/>
    <property type="molecule type" value="Genomic_DNA"/>
</dbReference>
<feature type="transmembrane region" description="Helical" evidence="1">
    <location>
        <begin position="95"/>
        <end position="119"/>
    </location>
</feature>
<feature type="transmembrane region" description="Helical" evidence="1">
    <location>
        <begin position="228"/>
        <end position="248"/>
    </location>
</feature>
<gene>
    <name evidence="2" type="ORF">UFOPK4095_00397</name>
</gene>
<feature type="transmembrane region" description="Helical" evidence="1">
    <location>
        <begin position="73"/>
        <end position="89"/>
    </location>
</feature>
<keyword evidence="1" id="KW-0812">Transmembrane</keyword>
<dbReference type="PANTHER" id="PTHR34821">
    <property type="entry name" value="INNER MEMBRANE PROTEIN YDCZ"/>
    <property type="match status" value="1"/>
</dbReference>